<dbReference type="AlphaFoldDB" id="A0A1I4DHH8"/>
<accession>A0A1I4DHH8</accession>
<dbReference type="InParanoid" id="A0A1I4DHH8"/>
<name>A0A1I4DHH8_9ACTN</name>
<keyword evidence="2" id="KW-1185">Reference proteome</keyword>
<evidence type="ECO:0000313" key="2">
    <source>
        <dbReference type="Proteomes" id="UP000199152"/>
    </source>
</evidence>
<dbReference type="RefSeq" id="WP_091323479.1">
    <property type="nucleotide sequence ID" value="NZ_FOSW01000004.1"/>
</dbReference>
<sequence>MSWMLLIVAAWLLVSVVGAVLVGRSIHLADGMSTRRTGALDPAAHTQDEVHLTLATAPSTLLHQTAEDAWSERHPAR</sequence>
<evidence type="ECO:0000313" key="1">
    <source>
        <dbReference type="EMBL" id="SFK92339.1"/>
    </source>
</evidence>
<gene>
    <name evidence="1" type="ORF">SAMN04488085_104371</name>
</gene>
<protein>
    <submittedName>
        <fullName evidence="1">Uncharacterized protein</fullName>
    </submittedName>
</protein>
<dbReference type="Proteomes" id="UP000199152">
    <property type="component" value="Unassembled WGS sequence"/>
</dbReference>
<organism evidence="1 2">
    <name type="scientific">Geodermatophilus ruber</name>
    <dbReference type="NCBI Taxonomy" id="504800"/>
    <lineage>
        <taxon>Bacteria</taxon>
        <taxon>Bacillati</taxon>
        <taxon>Actinomycetota</taxon>
        <taxon>Actinomycetes</taxon>
        <taxon>Geodermatophilales</taxon>
        <taxon>Geodermatophilaceae</taxon>
        <taxon>Geodermatophilus</taxon>
    </lineage>
</organism>
<dbReference type="EMBL" id="FOSW01000004">
    <property type="protein sequence ID" value="SFK92339.1"/>
    <property type="molecule type" value="Genomic_DNA"/>
</dbReference>
<dbReference type="STRING" id="504800.SAMN04488085_104371"/>
<reference evidence="1 2" key="1">
    <citation type="submission" date="2016-10" db="EMBL/GenBank/DDBJ databases">
        <authorList>
            <person name="de Groot N.N."/>
        </authorList>
    </citation>
    <scope>NUCLEOTIDE SEQUENCE [LARGE SCALE GENOMIC DNA]</scope>
    <source>
        <strain evidence="1 2">DSM 45317</strain>
    </source>
</reference>
<proteinExistence type="predicted"/>